<dbReference type="EMBL" id="JADCKB010000008">
    <property type="protein sequence ID" value="MBE5039813.1"/>
    <property type="molecule type" value="Genomic_DNA"/>
</dbReference>
<proteinExistence type="predicted"/>
<dbReference type="AlphaFoldDB" id="A0A9D5LXP0"/>
<name>A0A9D5LXP0_9FIRM</name>
<keyword evidence="2" id="KW-1185">Reference proteome</keyword>
<protein>
    <submittedName>
        <fullName evidence="1">Uncharacterized protein</fullName>
    </submittedName>
</protein>
<evidence type="ECO:0000313" key="2">
    <source>
        <dbReference type="Proteomes" id="UP000806542"/>
    </source>
</evidence>
<dbReference type="Proteomes" id="UP000806542">
    <property type="component" value="Unassembled WGS sequence"/>
</dbReference>
<accession>A0A9D5LXP0</accession>
<gene>
    <name evidence="1" type="ORF">INF28_04965</name>
</gene>
<organism evidence="1 2">
    <name type="scientific">Ructibacterium gallinarum</name>
    <dbReference type="NCBI Taxonomy" id="2779355"/>
    <lineage>
        <taxon>Bacteria</taxon>
        <taxon>Bacillati</taxon>
        <taxon>Bacillota</taxon>
        <taxon>Clostridia</taxon>
        <taxon>Eubacteriales</taxon>
        <taxon>Oscillospiraceae</taxon>
        <taxon>Ructibacterium</taxon>
    </lineage>
</organism>
<sequence length="51" mass="5803">MLCHFLNRGITPDKVINLPYGEKLFYKAAYEIYCEDEYEKIKALTGGDGNG</sequence>
<dbReference type="RefSeq" id="WP_226392367.1">
    <property type="nucleotide sequence ID" value="NZ_JADCKB010000008.1"/>
</dbReference>
<evidence type="ECO:0000313" key="1">
    <source>
        <dbReference type="EMBL" id="MBE5039813.1"/>
    </source>
</evidence>
<comment type="caution">
    <text evidence="1">The sequence shown here is derived from an EMBL/GenBank/DDBJ whole genome shotgun (WGS) entry which is preliminary data.</text>
</comment>
<reference evidence="1" key="1">
    <citation type="submission" date="2020-10" db="EMBL/GenBank/DDBJ databases">
        <title>ChiBAC.</title>
        <authorList>
            <person name="Zenner C."/>
            <person name="Hitch T.C.A."/>
            <person name="Clavel T."/>
        </authorList>
    </citation>
    <scope>NUCLEOTIDE SEQUENCE</scope>
    <source>
        <strain evidence="1">DSM 107454</strain>
    </source>
</reference>